<evidence type="ECO:0000256" key="3">
    <source>
        <dbReference type="SAM" id="MobiDB-lite"/>
    </source>
</evidence>
<dbReference type="Gene3D" id="4.10.240.10">
    <property type="entry name" value="Zn(2)-C6 fungal-type DNA-binding domain"/>
    <property type="match status" value="1"/>
</dbReference>
<dbReference type="PROSITE" id="PS50048">
    <property type="entry name" value="ZN2_CY6_FUNGAL_2"/>
    <property type="match status" value="1"/>
</dbReference>
<feature type="region of interest" description="Disordered" evidence="3">
    <location>
        <begin position="1"/>
        <end position="49"/>
    </location>
</feature>
<proteinExistence type="predicted"/>
<dbReference type="EMBL" id="JANVFO010000018">
    <property type="protein sequence ID" value="KAJ3733327.1"/>
    <property type="molecule type" value="Genomic_DNA"/>
</dbReference>
<protein>
    <recommendedName>
        <fullName evidence="4">Zn(2)-C6 fungal-type domain-containing protein</fullName>
    </recommendedName>
</protein>
<dbReference type="PANTHER" id="PTHR31001:SF56">
    <property type="entry name" value="ZN(2)-C6 FUNGAL-TYPE DOMAIN-CONTAINING PROTEIN"/>
    <property type="match status" value="1"/>
</dbReference>
<sequence length="147" mass="16373">MSPSVSPFNGPTNLERSADGRPVKRPRKDSQPTAQSERMPQDLFAPGSSYSQDHVFISESLTAKKPGGKKVPLSCCECRRLKLRCDRTFPCGSCKKRGVSDICPDGKYPQGFCCNYIAHSLQVCWSLERELDSSLPILNSSMPRFKK</sequence>
<evidence type="ECO:0000313" key="6">
    <source>
        <dbReference type="Proteomes" id="UP001176059"/>
    </source>
</evidence>
<dbReference type="CDD" id="cd00067">
    <property type="entry name" value="GAL4"/>
    <property type="match status" value="1"/>
</dbReference>
<dbReference type="Proteomes" id="UP001176059">
    <property type="component" value="Unassembled WGS sequence"/>
</dbReference>
<comment type="subcellular location">
    <subcellularLocation>
        <location evidence="1">Nucleus</location>
    </subcellularLocation>
</comment>
<dbReference type="GO" id="GO:0000981">
    <property type="term" value="F:DNA-binding transcription factor activity, RNA polymerase II-specific"/>
    <property type="evidence" value="ECO:0007669"/>
    <property type="project" value="InterPro"/>
</dbReference>
<reference evidence="5" key="1">
    <citation type="submission" date="2022-08" db="EMBL/GenBank/DDBJ databases">
        <authorList>
            <consortium name="DOE Joint Genome Institute"/>
            <person name="Min B."/>
            <person name="Sierra-Patev S."/>
            <person name="Naranjo-Ortiz M."/>
            <person name="Looney B."/>
            <person name="Konkel Z."/>
            <person name="Slot J.C."/>
            <person name="Sakamoto Y."/>
            <person name="Steenwyk J.L."/>
            <person name="Rokas A."/>
            <person name="Carro J."/>
            <person name="Camarero S."/>
            <person name="Ferreira P."/>
            <person name="Molpeceres G."/>
            <person name="Ruiz-duenas F.J."/>
            <person name="Serrano A."/>
            <person name="Henrissat B."/>
            <person name="Drula E."/>
            <person name="Hughes K.W."/>
            <person name="Mata J.L."/>
            <person name="Ishikawa N.K."/>
            <person name="Vargas-Isla R."/>
            <person name="Ushijima S."/>
            <person name="Smith C.A."/>
            <person name="Ahrendt S."/>
            <person name="Andreopoulos W."/>
            <person name="He G."/>
            <person name="LaButti K."/>
            <person name="Lipzen A."/>
            <person name="Ng V."/>
            <person name="Riley R."/>
            <person name="Sandor L."/>
            <person name="Barry K."/>
            <person name="Martinez A.T."/>
            <person name="Xiao Y."/>
            <person name="Gibbons J.G."/>
            <person name="Terashima K."/>
            <person name="Hibbett D.S."/>
            <person name="Grigoriev I.V."/>
        </authorList>
    </citation>
    <scope>NUCLEOTIDE SEQUENCE</scope>
    <source>
        <strain evidence="5">ET3784</strain>
    </source>
</reference>
<evidence type="ECO:0000256" key="1">
    <source>
        <dbReference type="ARBA" id="ARBA00004123"/>
    </source>
</evidence>
<dbReference type="InterPro" id="IPR001138">
    <property type="entry name" value="Zn2Cys6_DnaBD"/>
</dbReference>
<name>A0AA38JB37_9AGAR</name>
<dbReference type="GO" id="GO:0005634">
    <property type="term" value="C:nucleus"/>
    <property type="evidence" value="ECO:0007669"/>
    <property type="project" value="UniProtKB-SubCell"/>
</dbReference>
<organism evidence="5 6">
    <name type="scientific">Lentinula guzmanii</name>
    <dbReference type="NCBI Taxonomy" id="2804957"/>
    <lineage>
        <taxon>Eukaryota</taxon>
        <taxon>Fungi</taxon>
        <taxon>Dikarya</taxon>
        <taxon>Basidiomycota</taxon>
        <taxon>Agaricomycotina</taxon>
        <taxon>Agaricomycetes</taxon>
        <taxon>Agaricomycetidae</taxon>
        <taxon>Agaricales</taxon>
        <taxon>Marasmiineae</taxon>
        <taxon>Omphalotaceae</taxon>
        <taxon>Lentinula</taxon>
    </lineage>
</organism>
<dbReference type="SUPFAM" id="SSF57701">
    <property type="entry name" value="Zn2/Cys6 DNA-binding domain"/>
    <property type="match status" value="1"/>
</dbReference>
<feature type="compositionally biased region" description="Polar residues" evidence="3">
    <location>
        <begin position="1"/>
        <end position="15"/>
    </location>
</feature>
<evidence type="ECO:0000256" key="2">
    <source>
        <dbReference type="ARBA" id="ARBA00023242"/>
    </source>
</evidence>
<gene>
    <name evidence="5" type="ORF">DFJ43DRAFT_226493</name>
</gene>
<dbReference type="GO" id="GO:0008270">
    <property type="term" value="F:zinc ion binding"/>
    <property type="evidence" value="ECO:0007669"/>
    <property type="project" value="InterPro"/>
</dbReference>
<evidence type="ECO:0000313" key="5">
    <source>
        <dbReference type="EMBL" id="KAJ3733327.1"/>
    </source>
</evidence>
<reference evidence="5" key="2">
    <citation type="journal article" date="2023" name="Proc. Natl. Acad. Sci. U.S.A.">
        <title>A global phylogenomic analysis of the shiitake genus Lentinula.</title>
        <authorList>
            <person name="Sierra-Patev S."/>
            <person name="Min B."/>
            <person name="Naranjo-Ortiz M."/>
            <person name="Looney B."/>
            <person name="Konkel Z."/>
            <person name="Slot J.C."/>
            <person name="Sakamoto Y."/>
            <person name="Steenwyk J.L."/>
            <person name="Rokas A."/>
            <person name="Carro J."/>
            <person name="Camarero S."/>
            <person name="Ferreira P."/>
            <person name="Molpeceres G."/>
            <person name="Ruiz-Duenas F.J."/>
            <person name="Serrano A."/>
            <person name="Henrissat B."/>
            <person name="Drula E."/>
            <person name="Hughes K.W."/>
            <person name="Mata J.L."/>
            <person name="Ishikawa N.K."/>
            <person name="Vargas-Isla R."/>
            <person name="Ushijima S."/>
            <person name="Smith C.A."/>
            <person name="Donoghue J."/>
            <person name="Ahrendt S."/>
            <person name="Andreopoulos W."/>
            <person name="He G."/>
            <person name="LaButti K."/>
            <person name="Lipzen A."/>
            <person name="Ng V."/>
            <person name="Riley R."/>
            <person name="Sandor L."/>
            <person name="Barry K."/>
            <person name="Martinez A.T."/>
            <person name="Xiao Y."/>
            <person name="Gibbons J.G."/>
            <person name="Terashima K."/>
            <person name="Grigoriev I.V."/>
            <person name="Hibbett D."/>
        </authorList>
    </citation>
    <scope>NUCLEOTIDE SEQUENCE</scope>
    <source>
        <strain evidence="5">ET3784</strain>
    </source>
</reference>
<dbReference type="Pfam" id="PF00172">
    <property type="entry name" value="Zn_clus"/>
    <property type="match status" value="1"/>
</dbReference>
<dbReference type="PROSITE" id="PS00463">
    <property type="entry name" value="ZN2_CY6_FUNGAL_1"/>
    <property type="match status" value="1"/>
</dbReference>
<comment type="caution">
    <text evidence="5">The sequence shown here is derived from an EMBL/GenBank/DDBJ whole genome shotgun (WGS) entry which is preliminary data.</text>
</comment>
<dbReference type="InterPro" id="IPR036864">
    <property type="entry name" value="Zn2-C6_fun-type_DNA-bd_sf"/>
</dbReference>
<feature type="domain" description="Zn(2)-C6 fungal-type" evidence="4">
    <location>
        <begin position="74"/>
        <end position="103"/>
    </location>
</feature>
<keyword evidence="6" id="KW-1185">Reference proteome</keyword>
<dbReference type="AlphaFoldDB" id="A0AA38JB37"/>
<accession>A0AA38JB37</accession>
<dbReference type="InterPro" id="IPR050613">
    <property type="entry name" value="Sec_Metabolite_Reg"/>
</dbReference>
<keyword evidence="2" id="KW-0539">Nucleus</keyword>
<evidence type="ECO:0000259" key="4">
    <source>
        <dbReference type="PROSITE" id="PS50048"/>
    </source>
</evidence>
<dbReference type="PANTHER" id="PTHR31001">
    <property type="entry name" value="UNCHARACTERIZED TRANSCRIPTIONAL REGULATORY PROTEIN"/>
    <property type="match status" value="1"/>
</dbReference>